<dbReference type="EMBL" id="KK112131">
    <property type="protein sequence ID" value="KFM56797.1"/>
    <property type="molecule type" value="Genomic_DNA"/>
</dbReference>
<name>A0A087SVA8_STEMI</name>
<keyword evidence="2" id="KW-1185">Reference proteome</keyword>
<organism evidence="1 2">
    <name type="scientific">Stegodyphus mimosarum</name>
    <name type="common">African social velvet spider</name>
    <dbReference type="NCBI Taxonomy" id="407821"/>
    <lineage>
        <taxon>Eukaryota</taxon>
        <taxon>Metazoa</taxon>
        <taxon>Ecdysozoa</taxon>
        <taxon>Arthropoda</taxon>
        <taxon>Chelicerata</taxon>
        <taxon>Arachnida</taxon>
        <taxon>Araneae</taxon>
        <taxon>Araneomorphae</taxon>
        <taxon>Entelegynae</taxon>
        <taxon>Eresoidea</taxon>
        <taxon>Eresidae</taxon>
        <taxon>Stegodyphus</taxon>
    </lineage>
</organism>
<evidence type="ECO:0000313" key="2">
    <source>
        <dbReference type="Proteomes" id="UP000054359"/>
    </source>
</evidence>
<dbReference type="AlphaFoldDB" id="A0A087SVA8"/>
<dbReference type="Proteomes" id="UP000054359">
    <property type="component" value="Unassembled WGS sequence"/>
</dbReference>
<protein>
    <submittedName>
        <fullName evidence="1">Uncharacterized protein</fullName>
    </submittedName>
</protein>
<proteinExistence type="predicted"/>
<feature type="non-terminal residue" evidence="1">
    <location>
        <position position="36"/>
    </location>
</feature>
<accession>A0A087SVA8</accession>
<reference evidence="1 2" key="1">
    <citation type="submission" date="2013-11" db="EMBL/GenBank/DDBJ databases">
        <title>Genome sequencing of Stegodyphus mimosarum.</title>
        <authorList>
            <person name="Bechsgaard J."/>
        </authorList>
    </citation>
    <scope>NUCLEOTIDE SEQUENCE [LARGE SCALE GENOMIC DNA]</scope>
</reference>
<evidence type="ECO:0000313" key="1">
    <source>
        <dbReference type="EMBL" id="KFM56797.1"/>
    </source>
</evidence>
<sequence>MSLRFSTELILVSCIFTLTQNIKRKYSHLNKRMFTP</sequence>
<gene>
    <name evidence="1" type="ORF">X975_04442</name>
</gene>